<dbReference type="Gene3D" id="3.40.50.2000">
    <property type="entry name" value="Glycogen Phosphorylase B"/>
    <property type="match status" value="2"/>
</dbReference>
<keyword evidence="2" id="KW-0808">Transferase</keyword>
<comment type="caution">
    <text evidence="2">The sequence shown here is derived from an EMBL/GenBank/DDBJ whole genome shotgun (WGS) entry which is preliminary data.</text>
</comment>
<dbReference type="Pfam" id="PF00534">
    <property type="entry name" value="Glycos_transf_1"/>
    <property type="match status" value="1"/>
</dbReference>
<keyword evidence="3" id="KW-1185">Reference proteome</keyword>
<sequence>MNILISAYSCEPGKGSEPGVGWNVAREVAKYHDVWVLTRPDESGAVIDAELARHPVPSLHVVYCTLPFWKDSMRWGQSGAMQIHYYLWQIQAYFVARRLHREIGFDIAHHVTFVRHSTPSFLSLLPIPFIWGPVGGGESAPKPFWNDFSLRAKVYETARAWFRGIGEHDPFTRLTVRRSTVVRATTEDTAQRLRQLGAKQVQIISETGLPDEELLRLAQYPMPASSYPVKFISMGRLLHWKGFHLGVRAFAAANLPDAEYWLCGEGPERERLQALAAELGVGDRVEFFGRLPRQQSLEKLGECIALVHPSLHDSGGWVCLEAMAASRPVICLDLGGPAVQVTEETGFKVAADTPDQAVTDLAVAMQRLATDVDLRVQMGKTARQRVEQVFAWERVGRSLAQLYEDVATQAAIVSKPLHRQTAPSAAVGLQTTKPE</sequence>
<name>A0A2T1DYR0_9CYAN</name>
<organism evidence="2 3">
    <name type="scientific">Stenomitos frigidus ULC18</name>
    <dbReference type="NCBI Taxonomy" id="2107698"/>
    <lineage>
        <taxon>Bacteria</taxon>
        <taxon>Bacillati</taxon>
        <taxon>Cyanobacteriota</taxon>
        <taxon>Cyanophyceae</taxon>
        <taxon>Leptolyngbyales</taxon>
        <taxon>Leptolyngbyaceae</taxon>
        <taxon>Stenomitos</taxon>
    </lineage>
</organism>
<dbReference type="SUPFAM" id="SSF53756">
    <property type="entry name" value="UDP-Glycosyltransferase/glycogen phosphorylase"/>
    <property type="match status" value="1"/>
</dbReference>
<reference evidence="2 3" key="2">
    <citation type="submission" date="2018-03" db="EMBL/GenBank/DDBJ databases">
        <title>The ancient ancestry and fast evolution of plastids.</title>
        <authorList>
            <person name="Moore K.R."/>
            <person name="Magnabosco C."/>
            <person name="Momper L."/>
            <person name="Gold D.A."/>
            <person name="Bosak T."/>
            <person name="Fournier G.P."/>
        </authorList>
    </citation>
    <scope>NUCLEOTIDE SEQUENCE [LARGE SCALE GENOMIC DNA]</scope>
    <source>
        <strain evidence="2 3">ULC18</strain>
    </source>
</reference>
<dbReference type="CDD" id="cd03801">
    <property type="entry name" value="GT4_PimA-like"/>
    <property type="match status" value="1"/>
</dbReference>
<accession>A0A2T1DYR0</accession>
<dbReference type="GO" id="GO:0016757">
    <property type="term" value="F:glycosyltransferase activity"/>
    <property type="evidence" value="ECO:0007669"/>
    <property type="project" value="InterPro"/>
</dbReference>
<dbReference type="OrthoDB" id="9775208at2"/>
<proteinExistence type="predicted"/>
<dbReference type="InterPro" id="IPR001296">
    <property type="entry name" value="Glyco_trans_1"/>
</dbReference>
<reference evidence="3" key="1">
    <citation type="submission" date="2018-02" db="EMBL/GenBank/DDBJ databases">
        <authorList>
            <person name="Moore K."/>
            <person name="Momper L."/>
        </authorList>
    </citation>
    <scope>NUCLEOTIDE SEQUENCE [LARGE SCALE GENOMIC DNA]</scope>
    <source>
        <strain evidence="3">ULC18</strain>
    </source>
</reference>
<feature type="domain" description="Glycosyl transferase family 1" evidence="1">
    <location>
        <begin position="230"/>
        <end position="385"/>
    </location>
</feature>
<dbReference type="Proteomes" id="UP000239576">
    <property type="component" value="Unassembled WGS sequence"/>
</dbReference>
<evidence type="ECO:0000313" key="2">
    <source>
        <dbReference type="EMBL" id="PSB25599.1"/>
    </source>
</evidence>
<dbReference type="PANTHER" id="PTHR12526">
    <property type="entry name" value="GLYCOSYLTRANSFERASE"/>
    <property type="match status" value="1"/>
</dbReference>
<gene>
    <name evidence="2" type="ORF">C7B82_22530</name>
</gene>
<evidence type="ECO:0000259" key="1">
    <source>
        <dbReference type="Pfam" id="PF00534"/>
    </source>
</evidence>
<protein>
    <submittedName>
        <fullName evidence="2">Glycosyl transferase family 1</fullName>
    </submittedName>
</protein>
<dbReference type="EMBL" id="PVWK01000123">
    <property type="protein sequence ID" value="PSB25599.1"/>
    <property type="molecule type" value="Genomic_DNA"/>
</dbReference>
<evidence type="ECO:0000313" key="3">
    <source>
        <dbReference type="Proteomes" id="UP000239576"/>
    </source>
</evidence>
<dbReference type="PANTHER" id="PTHR12526:SF635">
    <property type="entry name" value="GLYCOSYL TRANSFERASE GROUP 1"/>
    <property type="match status" value="1"/>
</dbReference>
<dbReference type="AlphaFoldDB" id="A0A2T1DYR0"/>
<dbReference type="RefSeq" id="WP_106258790.1">
    <property type="nucleotide sequence ID" value="NZ_CAWNSW010000161.1"/>
</dbReference>